<dbReference type="Proteomes" id="UP001501237">
    <property type="component" value="Unassembled WGS sequence"/>
</dbReference>
<evidence type="ECO:0000313" key="4">
    <source>
        <dbReference type="Proteomes" id="UP001501237"/>
    </source>
</evidence>
<keyword evidence="4" id="KW-1185">Reference proteome</keyword>
<feature type="transmembrane region" description="Helical" evidence="2">
    <location>
        <begin position="74"/>
        <end position="92"/>
    </location>
</feature>
<keyword evidence="2" id="KW-1133">Transmembrane helix</keyword>
<feature type="transmembrane region" description="Helical" evidence="2">
    <location>
        <begin position="49"/>
        <end position="67"/>
    </location>
</feature>
<accession>A0ABP6Q0W4</accession>
<name>A0ABP6Q0W4_9ACTN</name>
<feature type="region of interest" description="Disordered" evidence="1">
    <location>
        <begin position="150"/>
        <end position="237"/>
    </location>
</feature>
<comment type="caution">
    <text evidence="3">The sequence shown here is derived from an EMBL/GenBank/DDBJ whole genome shotgun (WGS) entry which is preliminary data.</text>
</comment>
<dbReference type="EMBL" id="BAAAUV010000003">
    <property type="protein sequence ID" value="GAA3199440.1"/>
    <property type="molecule type" value="Genomic_DNA"/>
</dbReference>
<feature type="transmembrane region" description="Helical" evidence="2">
    <location>
        <begin position="7"/>
        <end position="29"/>
    </location>
</feature>
<protein>
    <submittedName>
        <fullName evidence="3">Uncharacterized protein</fullName>
    </submittedName>
</protein>
<keyword evidence="2" id="KW-0472">Membrane</keyword>
<evidence type="ECO:0000256" key="2">
    <source>
        <dbReference type="SAM" id="Phobius"/>
    </source>
</evidence>
<evidence type="ECO:0000313" key="3">
    <source>
        <dbReference type="EMBL" id="GAA3199440.1"/>
    </source>
</evidence>
<feature type="transmembrane region" description="Helical" evidence="2">
    <location>
        <begin position="112"/>
        <end position="132"/>
    </location>
</feature>
<evidence type="ECO:0000256" key="1">
    <source>
        <dbReference type="SAM" id="MobiDB-lite"/>
    </source>
</evidence>
<proteinExistence type="predicted"/>
<gene>
    <name evidence="3" type="ORF">GCM10010468_11650</name>
</gene>
<reference evidence="4" key="1">
    <citation type="journal article" date="2019" name="Int. J. Syst. Evol. Microbiol.">
        <title>The Global Catalogue of Microorganisms (GCM) 10K type strain sequencing project: providing services to taxonomists for standard genome sequencing and annotation.</title>
        <authorList>
            <consortium name="The Broad Institute Genomics Platform"/>
            <consortium name="The Broad Institute Genome Sequencing Center for Infectious Disease"/>
            <person name="Wu L."/>
            <person name="Ma J."/>
        </authorList>
    </citation>
    <scope>NUCLEOTIDE SEQUENCE [LARGE SCALE GENOMIC DNA]</scope>
    <source>
        <strain evidence="4">JCM 9377</strain>
    </source>
</reference>
<sequence length="237" mass="23957">MVNGVRHVLGGILGIFAVPLVLGLAAWGSSRMQESISRSFGRGDQDPELILGILALAGAGLLVGIAVNARVSPLASLVPGTVFLALGLWLAFDFRNAFKLVDDLGPDWIRTRILGFSASGMLLVLGVLLLVASVSPQRWRARPAAVRPYGGPPAPYGAGPQDGPSPYGPQDGPSPYGPQDGPSPYGAREGGGFGGGVPGPYGGQPGGGDSPGSGGEPQGPYGGPEPGPFGGQPPYRA</sequence>
<feature type="compositionally biased region" description="Gly residues" evidence="1">
    <location>
        <begin position="188"/>
        <end position="230"/>
    </location>
</feature>
<organism evidence="3 4">
    <name type="scientific">Actinocorallia longicatena</name>
    <dbReference type="NCBI Taxonomy" id="111803"/>
    <lineage>
        <taxon>Bacteria</taxon>
        <taxon>Bacillati</taxon>
        <taxon>Actinomycetota</taxon>
        <taxon>Actinomycetes</taxon>
        <taxon>Streptosporangiales</taxon>
        <taxon>Thermomonosporaceae</taxon>
        <taxon>Actinocorallia</taxon>
    </lineage>
</organism>
<keyword evidence="2" id="KW-0812">Transmembrane</keyword>
<dbReference type="RefSeq" id="WP_344822989.1">
    <property type="nucleotide sequence ID" value="NZ_BAAAUV010000003.1"/>
</dbReference>